<keyword evidence="10" id="KW-0998">Cell outer membrane</keyword>
<dbReference type="RefSeq" id="WP_105529990.1">
    <property type="nucleotide sequence ID" value="NZ_PUGF01000001.1"/>
</dbReference>
<dbReference type="InterPro" id="IPR033900">
    <property type="entry name" value="Gram_neg_porin_domain"/>
</dbReference>
<evidence type="ECO:0000259" key="12">
    <source>
        <dbReference type="Pfam" id="PF13609"/>
    </source>
</evidence>
<keyword evidence="6 11" id="KW-0732">Signal</keyword>
<comment type="subunit">
    <text evidence="2">Homotrimer.</text>
</comment>
<feature type="signal peptide" evidence="11">
    <location>
        <begin position="1"/>
        <end position="19"/>
    </location>
</feature>
<keyword evidence="8" id="KW-0626">Porin</keyword>
<protein>
    <submittedName>
        <fullName evidence="13">Gram-negative porin</fullName>
    </submittedName>
</protein>
<dbReference type="GO" id="GO:0009279">
    <property type="term" value="C:cell outer membrane"/>
    <property type="evidence" value="ECO:0007669"/>
    <property type="project" value="UniProtKB-SubCell"/>
</dbReference>
<evidence type="ECO:0000313" key="14">
    <source>
        <dbReference type="Proteomes" id="UP000237839"/>
    </source>
</evidence>
<dbReference type="SUPFAM" id="SSF56935">
    <property type="entry name" value="Porins"/>
    <property type="match status" value="1"/>
</dbReference>
<dbReference type="GO" id="GO:0006811">
    <property type="term" value="P:monoatomic ion transport"/>
    <property type="evidence" value="ECO:0007669"/>
    <property type="project" value="UniProtKB-KW"/>
</dbReference>
<evidence type="ECO:0000256" key="5">
    <source>
        <dbReference type="ARBA" id="ARBA00022692"/>
    </source>
</evidence>
<comment type="subcellular location">
    <subcellularLocation>
        <location evidence="1">Cell outer membrane</location>
        <topology evidence="1">Multi-pass membrane protein</topology>
    </subcellularLocation>
</comment>
<dbReference type="GO" id="GO:0015288">
    <property type="term" value="F:porin activity"/>
    <property type="evidence" value="ECO:0007669"/>
    <property type="project" value="UniProtKB-KW"/>
</dbReference>
<feature type="chain" id="PRO_5015605195" evidence="11">
    <location>
        <begin position="20"/>
        <end position="364"/>
    </location>
</feature>
<dbReference type="EMBL" id="PUGF01000001">
    <property type="protein sequence ID" value="PRC95093.1"/>
    <property type="molecule type" value="Genomic_DNA"/>
</dbReference>
<accession>A0A2S9H592</accession>
<evidence type="ECO:0000256" key="4">
    <source>
        <dbReference type="ARBA" id="ARBA00022452"/>
    </source>
</evidence>
<evidence type="ECO:0000313" key="13">
    <source>
        <dbReference type="EMBL" id="PRC95093.1"/>
    </source>
</evidence>
<dbReference type="PRINTS" id="PR00184">
    <property type="entry name" value="NEISSPPORIN"/>
</dbReference>
<keyword evidence="9" id="KW-0472">Membrane</keyword>
<evidence type="ECO:0000256" key="1">
    <source>
        <dbReference type="ARBA" id="ARBA00004571"/>
    </source>
</evidence>
<dbReference type="OrthoDB" id="5289162at2"/>
<dbReference type="AlphaFoldDB" id="A0A2S9H592"/>
<evidence type="ECO:0000256" key="2">
    <source>
        <dbReference type="ARBA" id="ARBA00011233"/>
    </source>
</evidence>
<sequence>MKKSLLAVALLGAFGVASAQSSVTVYGTMDAGVGYTNGANAAGTQTTLESGQQSYSRIGFKGTEDLGGGLKALFVLEQGVQLDTGSSGYNTTGSNTSTSTTSGNTGTFSSQAYVGLGGNFGTVKLGRQFSPLYETYASIDPFQNGFSANINNFFGNSSSTTSVAAGGNVASYQRMSNAVTYSTPDNLYGFKGTVAYGFGEQAGDTSAQSQVGASLSYINGPLTVAYAYHQANNDTVVGSVATPGETFKTNFIGAAYDFNVVKVHAAFDQNQQADQTLKTQDYMLGVTVPFGAHSVFADYTHKDNKLVQNADADQYAIGYTYTLSKRTNLYTSYSYVKNKEDSYINTDVAGNSVSTFQVGMRHSF</sequence>
<gene>
    <name evidence="13" type="ORF">S2091_0288</name>
</gene>
<feature type="domain" description="Porin" evidence="12">
    <location>
        <begin position="7"/>
        <end position="340"/>
    </location>
</feature>
<comment type="caution">
    <text evidence="13">The sequence shown here is derived from an EMBL/GenBank/DDBJ whole genome shotgun (WGS) entry which is preliminary data.</text>
</comment>
<dbReference type="Pfam" id="PF13609">
    <property type="entry name" value="Porin_4"/>
    <property type="match status" value="1"/>
</dbReference>
<dbReference type="Gene3D" id="2.40.160.10">
    <property type="entry name" value="Porin"/>
    <property type="match status" value="1"/>
</dbReference>
<evidence type="ECO:0000256" key="9">
    <source>
        <dbReference type="ARBA" id="ARBA00023136"/>
    </source>
</evidence>
<dbReference type="InterPro" id="IPR002299">
    <property type="entry name" value="Porin_Neis"/>
</dbReference>
<dbReference type="GO" id="GO:0046930">
    <property type="term" value="C:pore complex"/>
    <property type="evidence" value="ECO:0007669"/>
    <property type="project" value="UniProtKB-KW"/>
</dbReference>
<organism evidence="13 14">
    <name type="scientific">Solimicrobium silvestre</name>
    <dbReference type="NCBI Taxonomy" id="2099400"/>
    <lineage>
        <taxon>Bacteria</taxon>
        <taxon>Pseudomonadati</taxon>
        <taxon>Pseudomonadota</taxon>
        <taxon>Betaproteobacteria</taxon>
        <taxon>Burkholderiales</taxon>
        <taxon>Oxalobacteraceae</taxon>
        <taxon>Solimicrobium</taxon>
    </lineage>
</organism>
<dbReference type="InterPro" id="IPR023614">
    <property type="entry name" value="Porin_dom_sf"/>
</dbReference>
<keyword evidence="4" id="KW-1134">Transmembrane beta strand</keyword>
<dbReference type="PANTHER" id="PTHR34501">
    <property type="entry name" value="PROTEIN YDDL-RELATED"/>
    <property type="match status" value="1"/>
</dbReference>
<name>A0A2S9H592_9BURK</name>
<dbReference type="InterPro" id="IPR050298">
    <property type="entry name" value="Gram-neg_bact_OMP"/>
</dbReference>
<keyword evidence="5" id="KW-0812">Transmembrane</keyword>
<evidence type="ECO:0000256" key="6">
    <source>
        <dbReference type="ARBA" id="ARBA00022729"/>
    </source>
</evidence>
<reference evidence="13 14" key="1">
    <citation type="submission" date="2018-02" db="EMBL/GenBank/DDBJ databases">
        <title>Solimicrobium silvestre gen. nov., sp. nov., isolated from alpine forest soil.</title>
        <authorList>
            <person name="Margesin R."/>
            <person name="Albuquerque L."/>
            <person name="Zhang D.-C."/>
            <person name="Froufe H.J.C."/>
            <person name="Severino R."/>
            <person name="Roxo I."/>
            <person name="Egas C."/>
            <person name="Da Costa M.S."/>
        </authorList>
    </citation>
    <scope>NUCLEOTIDE SEQUENCE [LARGE SCALE GENOMIC DNA]</scope>
    <source>
        <strain evidence="13 14">S20-91</strain>
    </source>
</reference>
<dbReference type="Proteomes" id="UP000237839">
    <property type="component" value="Unassembled WGS sequence"/>
</dbReference>
<keyword evidence="3" id="KW-0813">Transport</keyword>
<evidence type="ECO:0000256" key="10">
    <source>
        <dbReference type="ARBA" id="ARBA00023237"/>
    </source>
</evidence>
<evidence type="ECO:0000256" key="3">
    <source>
        <dbReference type="ARBA" id="ARBA00022448"/>
    </source>
</evidence>
<proteinExistence type="predicted"/>
<dbReference type="PANTHER" id="PTHR34501:SF9">
    <property type="entry name" value="MAJOR OUTER MEMBRANE PROTEIN P.IA"/>
    <property type="match status" value="1"/>
</dbReference>
<evidence type="ECO:0000256" key="7">
    <source>
        <dbReference type="ARBA" id="ARBA00023065"/>
    </source>
</evidence>
<keyword evidence="14" id="KW-1185">Reference proteome</keyword>
<keyword evidence="7" id="KW-0406">Ion transport</keyword>
<dbReference type="CDD" id="cd00342">
    <property type="entry name" value="gram_neg_porins"/>
    <property type="match status" value="1"/>
</dbReference>
<evidence type="ECO:0000256" key="8">
    <source>
        <dbReference type="ARBA" id="ARBA00023114"/>
    </source>
</evidence>
<evidence type="ECO:0000256" key="11">
    <source>
        <dbReference type="SAM" id="SignalP"/>
    </source>
</evidence>